<protein>
    <submittedName>
        <fullName evidence="1">Uncharacterized protein</fullName>
    </submittedName>
</protein>
<evidence type="ECO:0000313" key="1">
    <source>
        <dbReference type="EMBL" id="CAE20244.1"/>
    </source>
</evidence>
<reference evidence="1 2" key="1">
    <citation type="journal article" date="2003" name="Nature">
        <title>Genome divergence in two Prochlorococcus ecotypes reflects oceanic niche differentiation.</title>
        <authorList>
            <person name="Rocap G."/>
            <person name="Larimer F.W."/>
            <person name="Lamerdin J.E."/>
            <person name="Malfatti S."/>
            <person name="Chain P."/>
            <person name="Ahlgren N.A."/>
            <person name="Arellano A."/>
            <person name="Coleman M."/>
            <person name="Hauser L."/>
            <person name="Hess W.R."/>
            <person name="Johnson Z.I."/>
            <person name="Land M.L."/>
            <person name="Lindell D."/>
            <person name="Post A.F."/>
            <person name="Regala W."/>
            <person name="Shah M."/>
            <person name="Shaw S.L."/>
            <person name="Steglich C."/>
            <person name="Sullivan M.B."/>
            <person name="Ting C.S."/>
            <person name="Tolonen A."/>
            <person name="Webb E.A."/>
            <person name="Zinser E.R."/>
            <person name="Chisholm S.W."/>
        </authorList>
    </citation>
    <scope>NUCLEOTIDE SEQUENCE [LARGE SCALE GENOMIC DNA]</scope>
    <source>
        <strain evidence="2">MIT 9313</strain>
    </source>
</reference>
<sequence length="258" mass="26359">MTRLAQLPTHLRQRLEQRSALKVIAGLMNFEALSVAQVARAAGHGGADLIDVACDPELVQLAIRESAGVPVCVSAVDPELFPAAVAAGAAMVEIGNFDTFYPQGRIFGAAEVLELTRLTRVLLPGVVLSVTVPHVLPMDQQEQLAVDLVAAGADLIQTEGGTSAKPFSAGSLGLIEKAAPTLAAAHSISTALKAADRVVPVLCASGLSAVTVPMAIAAGAAGVGVGSAVNRLNDELAMVAVVRGLREALSAPKFALIH</sequence>
<dbReference type="eggNOG" id="COG0516">
    <property type="taxonomic scope" value="Bacteria"/>
</dbReference>
<name>Q7V986_PROMM</name>
<dbReference type="InterPro" id="IPR007570">
    <property type="entry name" value="Uncharacterised_Ycf23"/>
</dbReference>
<gene>
    <name evidence="1" type="primary">ycf23</name>
    <name evidence="1" type="ordered locus">PMT_0069</name>
</gene>
<dbReference type="RefSeq" id="WP_011129448.1">
    <property type="nucleotide sequence ID" value="NC_005071.1"/>
</dbReference>
<dbReference type="Proteomes" id="UP000001423">
    <property type="component" value="Chromosome"/>
</dbReference>
<dbReference type="SUPFAM" id="SSF51569">
    <property type="entry name" value="Aldolase"/>
    <property type="match status" value="1"/>
</dbReference>
<keyword evidence="2" id="KW-1185">Reference proteome</keyword>
<dbReference type="EMBL" id="BX548175">
    <property type="protein sequence ID" value="CAE20244.1"/>
    <property type="molecule type" value="Genomic_DNA"/>
</dbReference>
<dbReference type="KEGG" id="pmt:PMT_0069"/>
<proteinExistence type="predicted"/>
<dbReference type="Pfam" id="PF04481">
    <property type="entry name" value="DUF561"/>
    <property type="match status" value="1"/>
</dbReference>
<dbReference type="HOGENOM" id="CLU_031010_0_0_3"/>
<evidence type="ECO:0000313" key="2">
    <source>
        <dbReference type="Proteomes" id="UP000001423"/>
    </source>
</evidence>
<dbReference type="PANTHER" id="PTHR36895:SF1">
    <property type="entry name" value="YCF23 PROTEIN"/>
    <property type="match status" value="1"/>
</dbReference>
<accession>Q7V986</accession>
<dbReference type="OrthoDB" id="9785985at2"/>
<dbReference type="PANTHER" id="PTHR36895">
    <property type="match status" value="1"/>
</dbReference>
<dbReference type="AlphaFoldDB" id="Q7V986"/>
<organism evidence="1 2">
    <name type="scientific">Prochlorococcus marinus (strain MIT 9313)</name>
    <dbReference type="NCBI Taxonomy" id="74547"/>
    <lineage>
        <taxon>Bacteria</taxon>
        <taxon>Bacillati</taxon>
        <taxon>Cyanobacteriota</taxon>
        <taxon>Cyanophyceae</taxon>
        <taxon>Synechococcales</taxon>
        <taxon>Prochlorococcaceae</taxon>
        <taxon>Prochlorococcus</taxon>
    </lineage>
</organism>